<keyword evidence="2" id="KW-1185">Reference proteome</keyword>
<gene>
    <name evidence="1" type="ORF">VKT23_013881</name>
</gene>
<organism evidence="1 2">
    <name type="scientific">Marasmiellus scandens</name>
    <dbReference type="NCBI Taxonomy" id="2682957"/>
    <lineage>
        <taxon>Eukaryota</taxon>
        <taxon>Fungi</taxon>
        <taxon>Dikarya</taxon>
        <taxon>Basidiomycota</taxon>
        <taxon>Agaricomycotina</taxon>
        <taxon>Agaricomycetes</taxon>
        <taxon>Agaricomycetidae</taxon>
        <taxon>Agaricales</taxon>
        <taxon>Marasmiineae</taxon>
        <taxon>Omphalotaceae</taxon>
        <taxon>Marasmiellus</taxon>
    </lineage>
</organism>
<proteinExistence type="predicted"/>
<sequence length="295" mass="33542">MDANFQCCRLRVLSEAADPGLVHGFQYFAPIKKLHDFLGKYGKEVIQDINTCHNHSTLHLASMHRDPGLASTGIAITECSHHDAKHPAAIVDLQAGERYVNMDYTLIAVLLCFVPESVLVSYDVMCQYIKNLYHRFESIYSSDWCPMLLAEKFEGAIPKFHLPAHIEKCGVIFNLNYIPQAGHTNGEGVEQGFSITNGLAGSTKVMGPGSRQDTLDNHFGFINWRKCTLYPVQFLIWAKKASKKWETAVIAFWDFDQGLQDSQQKEWRKAVEEWEADNDRLNPYESTVKRTYPVH</sequence>
<protein>
    <submittedName>
        <fullName evidence="1">Uncharacterized protein</fullName>
    </submittedName>
</protein>
<comment type="caution">
    <text evidence="1">The sequence shown here is derived from an EMBL/GenBank/DDBJ whole genome shotgun (WGS) entry which is preliminary data.</text>
</comment>
<dbReference type="InterPro" id="IPR040521">
    <property type="entry name" value="KDZ"/>
</dbReference>
<dbReference type="Pfam" id="PF18758">
    <property type="entry name" value="KDZ"/>
    <property type="match status" value="1"/>
</dbReference>
<evidence type="ECO:0000313" key="2">
    <source>
        <dbReference type="Proteomes" id="UP001498398"/>
    </source>
</evidence>
<accession>A0ABR1J3C3</accession>
<evidence type="ECO:0000313" key="1">
    <source>
        <dbReference type="EMBL" id="KAK7448122.1"/>
    </source>
</evidence>
<name>A0ABR1J3C3_9AGAR</name>
<dbReference type="EMBL" id="JBANRG010000039">
    <property type="protein sequence ID" value="KAK7448122.1"/>
    <property type="molecule type" value="Genomic_DNA"/>
</dbReference>
<dbReference type="Proteomes" id="UP001498398">
    <property type="component" value="Unassembled WGS sequence"/>
</dbReference>
<reference evidence="1 2" key="1">
    <citation type="submission" date="2024-01" db="EMBL/GenBank/DDBJ databases">
        <title>A draft genome for the cacao thread blight pathogen Marasmiellus scandens.</title>
        <authorList>
            <person name="Baruah I.K."/>
            <person name="Leung J."/>
            <person name="Bukari Y."/>
            <person name="Amoako-Attah I."/>
            <person name="Meinhardt L.W."/>
            <person name="Bailey B.A."/>
            <person name="Cohen S.P."/>
        </authorList>
    </citation>
    <scope>NUCLEOTIDE SEQUENCE [LARGE SCALE GENOMIC DNA]</scope>
    <source>
        <strain evidence="1 2">GH-19</strain>
    </source>
</reference>